<proteinExistence type="predicted"/>
<gene>
    <name evidence="2" type="ORF">RU86_GL000805</name>
</gene>
<evidence type="ECO:0000256" key="1">
    <source>
        <dbReference type="SAM" id="Phobius"/>
    </source>
</evidence>
<keyword evidence="1" id="KW-0472">Membrane</keyword>
<organism evidence="2 3">
    <name type="scientific">Pseudolactococcus piscium</name>
    <dbReference type="NCBI Taxonomy" id="1364"/>
    <lineage>
        <taxon>Bacteria</taxon>
        <taxon>Bacillati</taxon>
        <taxon>Bacillota</taxon>
        <taxon>Bacilli</taxon>
        <taxon>Lactobacillales</taxon>
        <taxon>Streptococcaceae</taxon>
        <taxon>Pseudolactococcus</taxon>
    </lineage>
</organism>
<feature type="transmembrane region" description="Helical" evidence="1">
    <location>
        <begin position="75"/>
        <end position="93"/>
    </location>
</feature>
<keyword evidence="3" id="KW-1185">Reference proteome</keyword>
<evidence type="ECO:0008006" key="4">
    <source>
        <dbReference type="Google" id="ProtNLM"/>
    </source>
</evidence>
<feature type="transmembrane region" description="Helical" evidence="1">
    <location>
        <begin position="113"/>
        <end position="134"/>
    </location>
</feature>
<dbReference type="EMBL" id="JXJW01000017">
    <property type="protein sequence ID" value="PCS05426.1"/>
    <property type="molecule type" value="Genomic_DNA"/>
</dbReference>
<protein>
    <recommendedName>
        <fullName evidence="4">Integral membrane protein</fullName>
    </recommendedName>
</protein>
<evidence type="ECO:0000313" key="2">
    <source>
        <dbReference type="EMBL" id="PCS05426.1"/>
    </source>
</evidence>
<keyword evidence="1" id="KW-0812">Transmembrane</keyword>
<feature type="transmembrane region" description="Helical" evidence="1">
    <location>
        <begin position="47"/>
        <end position="66"/>
    </location>
</feature>
<reference evidence="2 3" key="1">
    <citation type="submission" date="2014-12" db="EMBL/GenBank/DDBJ databases">
        <title>Draft genome sequences of 10 type strains of Lactococcus.</title>
        <authorList>
            <person name="Sun Z."/>
            <person name="Zhong Z."/>
            <person name="Liu W."/>
            <person name="Zhang W."/>
            <person name="Zhang H."/>
        </authorList>
    </citation>
    <scope>NUCLEOTIDE SEQUENCE [LARGE SCALE GENOMIC DNA]</scope>
    <source>
        <strain evidence="2 3">DSM 6634</strain>
    </source>
</reference>
<evidence type="ECO:0000313" key="3">
    <source>
        <dbReference type="Proteomes" id="UP000218282"/>
    </source>
</evidence>
<comment type="caution">
    <text evidence="2">The sequence shown here is derived from an EMBL/GenBank/DDBJ whole genome shotgun (WGS) entry which is preliminary data.</text>
</comment>
<sequence length="137" mass="15430">MNQMGQFFKLSLTTAGYFLVFDMLWLLLISRKFYQHHLGHIMGQTQLLPAVLFYGLYVLGLVFFVINPAVSKESLLYACLAGAFLGLLCYATYDLTNLATLKDWPVVVTVVDLVWGTSVTAAVSVLTMLTATYFKWR</sequence>
<name>A0A2A5RW05_9LACT</name>
<feature type="transmembrane region" description="Helical" evidence="1">
    <location>
        <begin position="7"/>
        <end position="27"/>
    </location>
</feature>
<dbReference type="InterPro" id="IPR018687">
    <property type="entry name" value="DUF2177_membr"/>
</dbReference>
<dbReference type="Proteomes" id="UP000218282">
    <property type="component" value="Unassembled WGS sequence"/>
</dbReference>
<accession>A0A2A5RW05</accession>
<keyword evidence="1" id="KW-1133">Transmembrane helix</keyword>
<dbReference type="Pfam" id="PF09945">
    <property type="entry name" value="DUF2177"/>
    <property type="match status" value="1"/>
</dbReference>
<dbReference type="AlphaFoldDB" id="A0A2A5RW05"/>